<proteinExistence type="predicted"/>
<keyword evidence="2" id="KW-1185">Reference proteome</keyword>
<comment type="caution">
    <text evidence="1">The sequence shown here is derived from an EMBL/GenBank/DDBJ whole genome shotgun (WGS) entry which is preliminary data.</text>
</comment>
<evidence type="ECO:0000313" key="1">
    <source>
        <dbReference type="EMBL" id="KAJ1154520.1"/>
    </source>
</evidence>
<protein>
    <submittedName>
        <fullName evidence="1">Uncharacterized protein</fullName>
    </submittedName>
</protein>
<organism evidence="1 2">
    <name type="scientific">Pleurodeles waltl</name>
    <name type="common">Iberian ribbed newt</name>
    <dbReference type="NCBI Taxonomy" id="8319"/>
    <lineage>
        <taxon>Eukaryota</taxon>
        <taxon>Metazoa</taxon>
        <taxon>Chordata</taxon>
        <taxon>Craniata</taxon>
        <taxon>Vertebrata</taxon>
        <taxon>Euteleostomi</taxon>
        <taxon>Amphibia</taxon>
        <taxon>Batrachia</taxon>
        <taxon>Caudata</taxon>
        <taxon>Salamandroidea</taxon>
        <taxon>Salamandridae</taxon>
        <taxon>Pleurodelinae</taxon>
        <taxon>Pleurodeles</taxon>
    </lineage>
</organism>
<reference evidence="1" key="1">
    <citation type="journal article" date="2022" name="bioRxiv">
        <title>Sequencing and chromosome-scale assembly of the giantPleurodeles waltlgenome.</title>
        <authorList>
            <person name="Brown T."/>
            <person name="Elewa A."/>
            <person name="Iarovenko S."/>
            <person name="Subramanian E."/>
            <person name="Araus A.J."/>
            <person name="Petzold A."/>
            <person name="Susuki M."/>
            <person name="Suzuki K.-i.T."/>
            <person name="Hayashi T."/>
            <person name="Toyoda A."/>
            <person name="Oliveira C."/>
            <person name="Osipova E."/>
            <person name="Leigh N.D."/>
            <person name="Simon A."/>
            <person name="Yun M.H."/>
        </authorList>
    </citation>
    <scope>NUCLEOTIDE SEQUENCE</scope>
    <source>
        <strain evidence="1">20211129_DDA</strain>
        <tissue evidence="1">Liver</tissue>
    </source>
</reference>
<name>A0AAV7RUE6_PLEWA</name>
<accession>A0AAV7RUE6</accession>
<dbReference type="AlphaFoldDB" id="A0AAV7RUE6"/>
<dbReference type="Proteomes" id="UP001066276">
    <property type="component" value="Chromosome 5"/>
</dbReference>
<dbReference type="EMBL" id="JANPWB010000009">
    <property type="protein sequence ID" value="KAJ1154520.1"/>
    <property type="molecule type" value="Genomic_DNA"/>
</dbReference>
<sequence length="154" mass="17001">MVAIRVALQIRLQQFQAGDGDARTHLSARPDSQSRVGFRFHGWNFSSIYKAGVVFCGLARGNVTACRTYLCVLQAVAFSCALEREEERRLEAAEPEDVTAAVPVLDRNKRPQIITTFLTVFSQHQNLATREPGPPLGTHALLCRVISAFFLLGA</sequence>
<evidence type="ECO:0000313" key="2">
    <source>
        <dbReference type="Proteomes" id="UP001066276"/>
    </source>
</evidence>
<gene>
    <name evidence="1" type="ORF">NDU88_007271</name>
</gene>